<dbReference type="Pfam" id="PF03725">
    <property type="entry name" value="RNase_PH_C"/>
    <property type="match status" value="1"/>
</dbReference>
<dbReference type="GO" id="GO:0034476">
    <property type="term" value="P:U5 snRNA 3'-end processing"/>
    <property type="evidence" value="ECO:0007669"/>
    <property type="project" value="TreeGrafter"/>
</dbReference>
<evidence type="ECO:0000259" key="10">
    <source>
        <dbReference type="Pfam" id="PF01138"/>
    </source>
</evidence>
<comment type="subcellular location">
    <subcellularLocation>
        <location evidence="1">Cytoplasm</location>
    </subcellularLocation>
    <subcellularLocation>
        <location evidence="2">Nucleus</location>
        <location evidence="2">Nucleolus</location>
    </subcellularLocation>
</comment>
<evidence type="ECO:0000313" key="12">
    <source>
        <dbReference type="EMBL" id="GEM09152.1"/>
    </source>
</evidence>
<dbReference type="GO" id="GO:0034475">
    <property type="term" value="P:U4 snRNA 3'-end processing"/>
    <property type="evidence" value="ECO:0007669"/>
    <property type="project" value="TreeGrafter"/>
</dbReference>
<dbReference type="OrthoDB" id="45882at2759"/>
<organism evidence="12 13">
    <name type="scientific">Rhodotorula toruloides</name>
    <name type="common">Yeast</name>
    <name type="synonym">Rhodosporidium toruloides</name>
    <dbReference type="NCBI Taxonomy" id="5286"/>
    <lineage>
        <taxon>Eukaryota</taxon>
        <taxon>Fungi</taxon>
        <taxon>Dikarya</taxon>
        <taxon>Basidiomycota</taxon>
        <taxon>Pucciniomycotina</taxon>
        <taxon>Microbotryomycetes</taxon>
        <taxon>Sporidiobolales</taxon>
        <taxon>Sporidiobolaceae</taxon>
        <taxon>Rhodotorula</taxon>
    </lineage>
</organism>
<dbReference type="SUPFAM" id="SSF54211">
    <property type="entry name" value="Ribosomal protein S5 domain 2-like"/>
    <property type="match status" value="1"/>
</dbReference>
<dbReference type="GO" id="GO:0000176">
    <property type="term" value="C:nuclear exosome (RNase complex)"/>
    <property type="evidence" value="ECO:0007669"/>
    <property type="project" value="TreeGrafter"/>
</dbReference>
<comment type="caution">
    <text evidence="12">The sequence shown here is derived from an EMBL/GenBank/DDBJ whole genome shotgun (WGS) entry which is preliminary data.</text>
</comment>
<dbReference type="InterPro" id="IPR033196">
    <property type="entry name" value="Rrp43"/>
</dbReference>
<dbReference type="PANTHER" id="PTHR11097">
    <property type="entry name" value="EXOSOME COMPLEX EXONUCLEASE RIBOSOMAL RNA PROCESSING PROTEIN"/>
    <property type="match status" value="1"/>
</dbReference>
<dbReference type="Pfam" id="PF01138">
    <property type="entry name" value="RNase_PH"/>
    <property type="match status" value="1"/>
</dbReference>
<evidence type="ECO:0000313" key="13">
    <source>
        <dbReference type="Proteomes" id="UP000321518"/>
    </source>
</evidence>
<dbReference type="InterPro" id="IPR050590">
    <property type="entry name" value="Exosome_comp_Rrp42_subfam"/>
</dbReference>
<dbReference type="Proteomes" id="UP000321518">
    <property type="component" value="Unassembled WGS sequence"/>
</dbReference>
<dbReference type="InterPro" id="IPR020568">
    <property type="entry name" value="Ribosomal_Su5_D2-typ_SF"/>
</dbReference>
<evidence type="ECO:0000256" key="5">
    <source>
        <dbReference type="ARBA" id="ARBA00022552"/>
    </source>
</evidence>
<dbReference type="GO" id="GO:0005730">
    <property type="term" value="C:nucleolus"/>
    <property type="evidence" value="ECO:0007669"/>
    <property type="project" value="UniProtKB-SubCell"/>
</dbReference>
<reference evidence="12 13" key="1">
    <citation type="submission" date="2019-07" db="EMBL/GenBank/DDBJ databases">
        <title>Rhodotorula toruloides NBRC10032 genome sequencing.</title>
        <authorList>
            <person name="Shida Y."/>
            <person name="Takaku H."/>
            <person name="Ogasawara W."/>
            <person name="Mori K."/>
        </authorList>
    </citation>
    <scope>NUCLEOTIDE SEQUENCE [LARGE SCALE GENOMIC DNA]</scope>
    <source>
        <strain evidence="12 13">NBRC10032</strain>
    </source>
</reference>
<dbReference type="GO" id="GO:0071038">
    <property type="term" value="P:TRAMP-dependent tRNA surveillance pathway"/>
    <property type="evidence" value="ECO:0007669"/>
    <property type="project" value="TreeGrafter"/>
</dbReference>
<evidence type="ECO:0000259" key="11">
    <source>
        <dbReference type="Pfam" id="PF03725"/>
    </source>
</evidence>
<dbReference type="InterPro" id="IPR027408">
    <property type="entry name" value="PNPase/RNase_PH_dom_sf"/>
</dbReference>
<dbReference type="InterPro" id="IPR001247">
    <property type="entry name" value="ExoRNase_PH_dom1"/>
</dbReference>
<dbReference type="FunFam" id="3.30.230.70:FF:000017">
    <property type="entry name" value="Exosome complex component Rrp42"/>
    <property type="match status" value="1"/>
</dbReference>
<comment type="similarity">
    <text evidence="3">Belongs to the RNase PH family.</text>
</comment>
<feature type="domain" description="Exoribonuclease phosphorolytic" evidence="10">
    <location>
        <begin position="50"/>
        <end position="183"/>
    </location>
</feature>
<dbReference type="AlphaFoldDB" id="A0A511KFK8"/>
<dbReference type="GO" id="GO:0035925">
    <property type="term" value="F:mRNA 3'-UTR AU-rich region binding"/>
    <property type="evidence" value="ECO:0007669"/>
    <property type="project" value="TreeGrafter"/>
</dbReference>
<evidence type="ECO:0000256" key="9">
    <source>
        <dbReference type="ARBA" id="ARBA00030617"/>
    </source>
</evidence>
<keyword evidence="5" id="KW-0698">rRNA processing</keyword>
<proteinExistence type="inferred from homology"/>
<dbReference type="InterPro" id="IPR036345">
    <property type="entry name" value="ExoRNase_PH_dom2_sf"/>
</dbReference>
<evidence type="ECO:0000256" key="2">
    <source>
        <dbReference type="ARBA" id="ARBA00004604"/>
    </source>
</evidence>
<accession>A0A511KFK8</accession>
<keyword evidence="8" id="KW-0539">Nucleus</keyword>
<dbReference type="GO" id="GO:0034473">
    <property type="term" value="P:U1 snRNA 3'-end processing"/>
    <property type="evidence" value="ECO:0007669"/>
    <property type="project" value="TreeGrafter"/>
</dbReference>
<dbReference type="SUPFAM" id="SSF55666">
    <property type="entry name" value="Ribonuclease PH domain 2-like"/>
    <property type="match status" value="1"/>
</dbReference>
<dbReference type="PANTHER" id="PTHR11097:SF9">
    <property type="entry name" value="EXOSOME COMPLEX COMPONENT RRP43"/>
    <property type="match status" value="1"/>
</dbReference>
<evidence type="ECO:0000256" key="7">
    <source>
        <dbReference type="ARBA" id="ARBA00022884"/>
    </source>
</evidence>
<name>A0A511KFK8_RHOTO</name>
<sequence length="298" mass="31687">MAVQAAPSNLTPALFRSLFPQPYLERFISQGVRPDGRPVGEQAAAADSWRDVSVNIGSVSTAPSSALVRLGKTSVVCGVTLEIAPPDLARPNEGFIVPNVDLSPLCSPLFRPGPPPDEAQVLSSRLRDALLSSNSLPLSSLVIEPGKAVWVVYIDVVCLNYDGGVLDAAVLAAVGALRSLRFPETTFDIDTSEVICEEVTEEHPGTRISGPREPFSVSFGVFNGTLLPNPTSFESKLCSSEITIVVGAPTSSSTATHAETPLLRVYQAGGPLENGKEVLRRCIEMARVHAEELQQSLV</sequence>
<keyword evidence="7" id="KW-0694">RNA-binding</keyword>
<evidence type="ECO:0000256" key="3">
    <source>
        <dbReference type="ARBA" id="ARBA00006678"/>
    </source>
</evidence>
<dbReference type="GO" id="GO:0000177">
    <property type="term" value="C:cytoplasmic exosome (RNase complex)"/>
    <property type="evidence" value="ECO:0007669"/>
    <property type="project" value="TreeGrafter"/>
</dbReference>
<dbReference type="GO" id="GO:0000467">
    <property type="term" value="P:exonucleolytic trimming to generate mature 3'-end of 5.8S rRNA from tricistronic rRNA transcript (SSU-rRNA, 5.8S rRNA, LSU-rRNA)"/>
    <property type="evidence" value="ECO:0007669"/>
    <property type="project" value="TreeGrafter"/>
</dbReference>
<keyword evidence="4" id="KW-0963">Cytoplasm</keyword>
<dbReference type="InterPro" id="IPR015847">
    <property type="entry name" value="ExoRNase_PH_dom2"/>
</dbReference>
<keyword evidence="6" id="KW-0271">Exosome</keyword>
<evidence type="ECO:0000256" key="6">
    <source>
        <dbReference type="ARBA" id="ARBA00022835"/>
    </source>
</evidence>
<dbReference type="GO" id="GO:0071028">
    <property type="term" value="P:nuclear mRNA surveillance"/>
    <property type="evidence" value="ECO:0007669"/>
    <property type="project" value="TreeGrafter"/>
</dbReference>
<evidence type="ECO:0000256" key="4">
    <source>
        <dbReference type="ARBA" id="ARBA00022490"/>
    </source>
</evidence>
<dbReference type="CDD" id="cd11369">
    <property type="entry name" value="RNase_PH_RRP43"/>
    <property type="match status" value="1"/>
</dbReference>
<evidence type="ECO:0000256" key="8">
    <source>
        <dbReference type="ARBA" id="ARBA00023242"/>
    </source>
</evidence>
<protein>
    <recommendedName>
        <fullName evidence="9">Ribosomal RNA-processing protein 43</fullName>
    </recommendedName>
</protein>
<dbReference type="Gene3D" id="3.30.230.70">
    <property type="entry name" value="GHMP Kinase, N-terminal domain"/>
    <property type="match status" value="1"/>
</dbReference>
<feature type="domain" description="Exoribonuclease phosphorolytic" evidence="11">
    <location>
        <begin position="214"/>
        <end position="257"/>
    </location>
</feature>
<evidence type="ECO:0000256" key="1">
    <source>
        <dbReference type="ARBA" id="ARBA00004496"/>
    </source>
</evidence>
<dbReference type="GO" id="GO:0016075">
    <property type="term" value="P:rRNA catabolic process"/>
    <property type="evidence" value="ECO:0007669"/>
    <property type="project" value="TreeGrafter"/>
</dbReference>
<dbReference type="GO" id="GO:0071035">
    <property type="term" value="P:nuclear polyadenylation-dependent rRNA catabolic process"/>
    <property type="evidence" value="ECO:0007669"/>
    <property type="project" value="TreeGrafter"/>
</dbReference>
<dbReference type="EMBL" id="BJWK01000007">
    <property type="protein sequence ID" value="GEM09152.1"/>
    <property type="molecule type" value="Genomic_DNA"/>
</dbReference>
<gene>
    <name evidence="12" type="ORF">Rt10032_c07g3169</name>
</gene>